<sequence>MQLQVVVVDLEYNRITTTEDIPPIPESEHSFLRGEILKLLQPNVVAIDYMKINLGSMGDYSLRTATKSWGQDHDFQLRLIFLRFFAQIMSGYRNFIIMQFIETQGFLDYLERCNNAEEFTNNLLDKLQDATGRGQSPLAIFPSHVADPEIITIADSEIEGSEPGNRHCYKSFPANARTEEQEEKRKSILALVGGASKQVPSSPAVRISGGPKAESLSPRERAAERERMVLDIKVKLQVII</sequence>
<proteinExistence type="predicted"/>
<dbReference type="Gene3D" id="3.40.50.11500">
    <property type="match status" value="1"/>
</dbReference>
<name>M8CF74_AEGTA</name>
<dbReference type="GO" id="GO:0031410">
    <property type="term" value="C:cytoplasmic vesicle"/>
    <property type="evidence" value="ECO:0007669"/>
    <property type="project" value="TreeGrafter"/>
</dbReference>
<dbReference type="InterPro" id="IPR051696">
    <property type="entry name" value="DENN_Domain_GEFs"/>
</dbReference>
<organism evidence="1">
    <name type="scientific">Aegilops tauschii</name>
    <name type="common">Tausch's goatgrass</name>
    <name type="synonym">Aegilops squarrosa</name>
    <dbReference type="NCBI Taxonomy" id="37682"/>
    <lineage>
        <taxon>Eukaryota</taxon>
        <taxon>Viridiplantae</taxon>
        <taxon>Streptophyta</taxon>
        <taxon>Embryophyta</taxon>
        <taxon>Tracheophyta</taxon>
        <taxon>Spermatophyta</taxon>
        <taxon>Magnoliopsida</taxon>
        <taxon>Liliopsida</taxon>
        <taxon>Poales</taxon>
        <taxon>Poaceae</taxon>
        <taxon>BOP clade</taxon>
        <taxon>Pooideae</taxon>
        <taxon>Triticodae</taxon>
        <taxon>Triticeae</taxon>
        <taxon>Triticinae</taxon>
        <taxon>Aegilops</taxon>
    </lineage>
</organism>
<reference evidence="1" key="1">
    <citation type="submission" date="2015-06" db="UniProtKB">
        <authorList>
            <consortium name="EnsemblPlants"/>
        </authorList>
    </citation>
    <scope>IDENTIFICATION</scope>
</reference>
<dbReference type="PANTHER" id="PTHR12296">
    <property type="entry name" value="DENN DOMAIN-CONTAINING PROTEIN 4"/>
    <property type="match status" value="1"/>
</dbReference>
<dbReference type="PANTHER" id="PTHR12296:SF21">
    <property type="entry name" value="DENN DOMAIN-CONTAINING PROTEIN 3"/>
    <property type="match status" value="1"/>
</dbReference>
<accession>M8CF74</accession>
<dbReference type="AlphaFoldDB" id="M8CF74"/>
<dbReference type="ExpressionAtlas" id="M8CF74">
    <property type="expression patterns" value="baseline"/>
</dbReference>
<dbReference type="InterPro" id="IPR043153">
    <property type="entry name" value="DENN_C"/>
</dbReference>
<evidence type="ECO:0000313" key="1">
    <source>
        <dbReference type="EnsemblPlants" id="EMT33099"/>
    </source>
</evidence>
<dbReference type="EnsemblPlants" id="EMT33099">
    <property type="protein sequence ID" value="EMT33099"/>
    <property type="gene ID" value="F775_01877"/>
</dbReference>
<evidence type="ECO:0008006" key="2">
    <source>
        <dbReference type="Google" id="ProtNLM"/>
    </source>
</evidence>
<protein>
    <recommendedName>
        <fullName evidence="2">UDENN domain-containing protein</fullName>
    </recommendedName>
</protein>
<dbReference type="GO" id="GO:0032483">
    <property type="term" value="P:regulation of Rab protein signal transduction"/>
    <property type="evidence" value="ECO:0007669"/>
    <property type="project" value="TreeGrafter"/>
</dbReference>